<dbReference type="EMBL" id="LT598489">
    <property type="protein sequence ID" value="SCV99686.1"/>
    <property type="molecule type" value="Genomic_DNA"/>
</dbReference>
<dbReference type="PROSITE" id="PS50048">
    <property type="entry name" value="ZN2_CY6_FUNGAL_2"/>
    <property type="match status" value="1"/>
</dbReference>
<dbReference type="InterPro" id="IPR001138">
    <property type="entry name" value="Zn2Cys6_DnaBD"/>
</dbReference>
<gene>
    <name evidence="4" type="ORF">LAFE_0B00276G</name>
</gene>
<proteinExistence type="predicted"/>
<dbReference type="CDD" id="cd00067">
    <property type="entry name" value="GAL4"/>
    <property type="match status" value="1"/>
</dbReference>
<reference evidence="5" key="1">
    <citation type="submission" date="2016-03" db="EMBL/GenBank/DDBJ databases">
        <authorList>
            <person name="Devillers H."/>
        </authorList>
    </citation>
    <scope>NUCLEOTIDE SEQUENCE [LARGE SCALE GENOMIC DNA]</scope>
</reference>
<dbReference type="Pfam" id="PF00172">
    <property type="entry name" value="Zn_clus"/>
    <property type="match status" value="1"/>
</dbReference>
<dbReference type="GO" id="GO:0000981">
    <property type="term" value="F:DNA-binding transcription factor activity, RNA polymerase II-specific"/>
    <property type="evidence" value="ECO:0007669"/>
    <property type="project" value="InterPro"/>
</dbReference>
<feature type="domain" description="Zn(2)-C6 fungal-type" evidence="3">
    <location>
        <begin position="14"/>
        <end position="44"/>
    </location>
</feature>
<protein>
    <submittedName>
        <fullName evidence="4">LAFE_0B00276g1_1</fullName>
    </submittedName>
</protein>
<keyword evidence="5" id="KW-1185">Reference proteome</keyword>
<dbReference type="PANTHER" id="PTHR31001:SF40">
    <property type="entry name" value="ZN(II)2CYS6 TRANSCRIPTION FACTOR (EUROFUNG)"/>
    <property type="match status" value="1"/>
</dbReference>
<accession>A0A1G4M7F9</accession>
<evidence type="ECO:0000256" key="1">
    <source>
        <dbReference type="ARBA" id="ARBA00004123"/>
    </source>
</evidence>
<dbReference type="InterPro" id="IPR036864">
    <property type="entry name" value="Zn2-C6_fun-type_DNA-bd_sf"/>
</dbReference>
<dbReference type="CDD" id="cd12148">
    <property type="entry name" value="fungal_TF_MHR"/>
    <property type="match status" value="1"/>
</dbReference>
<dbReference type="Gene3D" id="4.10.240.10">
    <property type="entry name" value="Zn(2)-C6 fungal-type DNA-binding domain"/>
    <property type="match status" value="1"/>
</dbReference>
<sequence length="578" mass="66223">MSKKLITRNRPVKACVKCFNGKRKCNKEKPACTRCTRLGLKCVYLAKLKTEGRGSFSTDSSELKDSTLHFLEENRKNGENESFRIVTNRSGELAIFVPKNLFPFYDPSSVVTYLLKAKTDDNKEMFTFNFSELVTNRMCVGELRSKLPKEALGNFLISHFLNSIFPLVPIIDQEDFILKWKLFLKSPSSFEDLNAMITLFAVFFSSSFSLHLNQLYQRRCSVTPTSNLKFMKLAFEYFECVENIKCLLMTNYNPSIPAISSLALMYYVSSTNCNDLAVQVSSLLRYSHMAGLHKKATRLSGTPLKEVVYAFVVFLDSLVSFYTGLPSQVDQTLNELYDGMEELPSNPFTLAAVARFRAARLCADITTQLSNGELLSQDDLKRKIRAFKKVERDIHLIDERILKLRTSCPSDLTWSFNESWLFVRRAGRLLAYFSSNAQCKWKKRKSEVNLNNGDLILQSLLLINESFLKISCALEQGTESVWFLRNTYPFEPIIIVLSHLKRYPNACVNFMDLEEEVYYTRCATIDYFSGDLRVELVENCCQALSEIGCLWPLKTQNLFKEILALKSKVIKKETGQKT</sequence>
<evidence type="ECO:0000256" key="2">
    <source>
        <dbReference type="ARBA" id="ARBA00023242"/>
    </source>
</evidence>
<dbReference type="STRING" id="4955.A0A1G4M7F9"/>
<evidence type="ECO:0000313" key="4">
    <source>
        <dbReference type="EMBL" id="SCV99686.1"/>
    </source>
</evidence>
<keyword evidence="2" id="KW-0539">Nucleus</keyword>
<dbReference type="OrthoDB" id="5069333at2759"/>
<dbReference type="PANTHER" id="PTHR31001">
    <property type="entry name" value="UNCHARACTERIZED TRANSCRIPTIONAL REGULATORY PROTEIN"/>
    <property type="match status" value="1"/>
</dbReference>
<dbReference type="GO" id="GO:0005634">
    <property type="term" value="C:nucleus"/>
    <property type="evidence" value="ECO:0007669"/>
    <property type="project" value="UniProtKB-SubCell"/>
</dbReference>
<organism evidence="4 5">
    <name type="scientific">Lachancea fermentati</name>
    <name type="common">Zygosaccharomyces fermentati</name>
    <dbReference type="NCBI Taxonomy" id="4955"/>
    <lineage>
        <taxon>Eukaryota</taxon>
        <taxon>Fungi</taxon>
        <taxon>Dikarya</taxon>
        <taxon>Ascomycota</taxon>
        <taxon>Saccharomycotina</taxon>
        <taxon>Saccharomycetes</taxon>
        <taxon>Saccharomycetales</taxon>
        <taxon>Saccharomycetaceae</taxon>
        <taxon>Lachancea</taxon>
    </lineage>
</organism>
<dbReference type="GO" id="GO:0008270">
    <property type="term" value="F:zinc ion binding"/>
    <property type="evidence" value="ECO:0007669"/>
    <property type="project" value="InterPro"/>
</dbReference>
<comment type="subcellular location">
    <subcellularLocation>
        <location evidence="1">Nucleus</location>
    </subcellularLocation>
</comment>
<dbReference type="SUPFAM" id="SSF57701">
    <property type="entry name" value="Zn2/Cys6 DNA-binding domain"/>
    <property type="match status" value="1"/>
</dbReference>
<dbReference type="Proteomes" id="UP000190831">
    <property type="component" value="Chromosome B"/>
</dbReference>
<evidence type="ECO:0000313" key="5">
    <source>
        <dbReference type="Proteomes" id="UP000190831"/>
    </source>
</evidence>
<dbReference type="OMA" id="RCATIDY"/>
<dbReference type="InterPro" id="IPR050613">
    <property type="entry name" value="Sec_Metabolite_Reg"/>
</dbReference>
<dbReference type="SMART" id="SM00066">
    <property type="entry name" value="GAL4"/>
    <property type="match status" value="1"/>
</dbReference>
<evidence type="ECO:0000259" key="3">
    <source>
        <dbReference type="PROSITE" id="PS50048"/>
    </source>
</evidence>
<dbReference type="AlphaFoldDB" id="A0A1G4M7F9"/>
<name>A0A1G4M7F9_LACFM</name>